<evidence type="ECO:0000256" key="5">
    <source>
        <dbReference type="NCBIfam" id="TIGR00559"/>
    </source>
</evidence>
<dbReference type="GO" id="GO:0008615">
    <property type="term" value="P:pyridoxine biosynthetic process"/>
    <property type="evidence" value="ECO:0007669"/>
    <property type="project" value="UniProtKB-UniRule"/>
</dbReference>
<dbReference type="GO" id="GO:0005829">
    <property type="term" value="C:cytosol"/>
    <property type="evidence" value="ECO:0007669"/>
    <property type="project" value="TreeGrafter"/>
</dbReference>
<dbReference type="SUPFAM" id="SSF63892">
    <property type="entry name" value="Pyridoxine 5'-phosphate synthase"/>
    <property type="match status" value="1"/>
</dbReference>
<feature type="binding site" evidence="4">
    <location>
        <position position="21"/>
    </location>
    <ligand>
        <name>3-amino-2-oxopropyl phosphate</name>
        <dbReference type="ChEBI" id="CHEBI:57279"/>
    </ligand>
</feature>
<feature type="active site" description="Proton acceptor" evidence="4">
    <location>
        <position position="73"/>
    </location>
</feature>
<comment type="pathway">
    <text evidence="4">Cofactor biosynthesis; pyridoxine 5'-phosphate biosynthesis; pyridoxine 5'-phosphate from D-erythrose 4-phosphate: step 5/5.</text>
</comment>
<dbReference type="NCBIfam" id="NF003624">
    <property type="entry name" value="PRK05265.1-2"/>
    <property type="match status" value="1"/>
</dbReference>
<evidence type="ECO:0000256" key="4">
    <source>
        <dbReference type="HAMAP-Rule" id="MF_00279"/>
    </source>
</evidence>
<dbReference type="Proteomes" id="UP000476837">
    <property type="component" value="Unassembled WGS sequence"/>
</dbReference>
<feature type="binding site" evidence="4">
    <location>
        <position position="10"/>
    </location>
    <ligand>
        <name>3-amino-2-oxopropyl phosphate</name>
        <dbReference type="ChEBI" id="CHEBI:57279"/>
    </ligand>
</feature>
<feature type="binding site" evidence="4">
    <location>
        <position position="195"/>
    </location>
    <ligand>
        <name>3-amino-2-oxopropyl phosphate</name>
        <dbReference type="ChEBI" id="CHEBI:57279"/>
    </ligand>
</feature>
<organism evidence="6 7">
    <name type="scientific">Azospirillum brasilense</name>
    <dbReference type="NCBI Taxonomy" id="192"/>
    <lineage>
        <taxon>Bacteria</taxon>
        <taxon>Pseudomonadati</taxon>
        <taxon>Pseudomonadota</taxon>
        <taxon>Alphaproteobacteria</taxon>
        <taxon>Rhodospirillales</taxon>
        <taxon>Azospirillaceae</taxon>
        <taxon>Azospirillum</taxon>
    </lineage>
</organism>
<dbReference type="UniPathway" id="UPA00244">
    <property type="reaction ID" value="UER00313"/>
</dbReference>
<evidence type="ECO:0000313" key="6">
    <source>
        <dbReference type="EMBL" id="KAA0685748.1"/>
    </source>
</evidence>
<protein>
    <recommendedName>
        <fullName evidence="4 5">Pyridoxine 5'-phosphate synthase</fullName>
        <shortName evidence="4">PNP synthase</shortName>
        <ecNumber evidence="4 5">2.6.99.2</ecNumber>
    </recommendedName>
</protein>
<dbReference type="GO" id="GO:0033856">
    <property type="term" value="F:pyridoxine 5'-phosphate synthase activity"/>
    <property type="evidence" value="ECO:0007669"/>
    <property type="project" value="UniProtKB-UniRule"/>
</dbReference>
<dbReference type="InterPro" id="IPR036130">
    <property type="entry name" value="Pyridoxine-5'_phos_synth"/>
</dbReference>
<feature type="active site" description="Proton donor" evidence="4">
    <location>
        <position position="194"/>
    </location>
</feature>
<keyword evidence="3 4" id="KW-0664">Pyridoxine biosynthesis</keyword>
<name>A0A6L3B0P0_AZOBR</name>
<keyword evidence="2 4" id="KW-0808">Transferase</keyword>
<dbReference type="AlphaFoldDB" id="A0A6L3B0P0"/>
<dbReference type="NCBIfam" id="NF003627">
    <property type="entry name" value="PRK05265.1-5"/>
    <property type="match status" value="1"/>
</dbReference>
<comment type="subunit">
    <text evidence="4">Homooctamer; tetramer of dimers.</text>
</comment>
<dbReference type="Pfam" id="PF03740">
    <property type="entry name" value="PdxJ"/>
    <property type="match status" value="1"/>
</dbReference>
<dbReference type="RefSeq" id="WP_149164965.1">
    <property type="nucleotide sequence ID" value="NZ_QOKV01000006.1"/>
</dbReference>
<reference evidence="6 7" key="1">
    <citation type="submission" date="2018-07" db="EMBL/GenBank/DDBJ databases">
        <title>Genome sequence of Roseomonas fauriae ATCC 49958.</title>
        <authorList>
            <person name="Sant'Anna F.H."/>
            <person name="Baldani J.I."/>
            <person name="Zilli J.E."/>
            <person name="Reis V.M."/>
            <person name="Hartmann A."/>
            <person name="Cruz L."/>
            <person name="de Souza E.M."/>
            <person name="de Oliveira Pedrosa F."/>
            <person name="Passaglia L.M.P."/>
        </authorList>
    </citation>
    <scope>NUCLEOTIDE SEQUENCE [LARGE SCALE GENOMIC DNA]</scope>
    <source>
        <strain evidence="6 7">ATCC 49958</strain>
    </source>
</reference>
<comment type="catalytic activity">
    <reaction evidence="4">
        <text>3-amino-2-oxopropyl phosphate + 1-deoxy-D-xylulose 5-phosphate = pyridoxine 5'-phosphate + phosphate + 2 H2O + H(+)</text>
        <dbReference type="Rhea" id="RHEA:15265"/>
        <dbReference type="ChEBI" id="CHEBI:15377"/>
        <dbReference type="ChEBI" id="CHEBI:15378"/>
        <dbReference type="ChEBI" id="CHEBI:43474"/>
        <dbReference type="ChEBI" id="CHEBI:57279"/>
        <dbReference type="ChEBI" id="CHEBI:57792"/>
        <dbReference type="ChEBI" id="CHEBI:58589"/>
        <dbReference type="EC" id="2.6.99.2"/>
    </reaction>
</comment>
<comment type="function">
    <text evidence="4">Catalyzes the complicated ring closure reaction between the two acyclic compounds 1-deoxy-D-xylulose-5-phosphate (DXP) and 3-amino-2-oxopropyl phosphate (1-amino-acetone-3-phosphate or AAP) to form pyridoxine 5'-phosphate (PNP) and inorganic phosphate.</text>
</comment>
<dbReference type="InterPro" id="IPR004569">
    <property type="entry name" value="PyrdxlP_synth_PdxJ"/>
</dbReference>
<evidence type="ECO:0000256" key="3">
    <source>
        <dbReference type="ARBA" id="ARBA00023096"/>
    </source>
</evidence>
<evidence type="ECO:0000256" key="2">
    <source>
        <dbReference type="ARBA" id="ARBA00022679"/>
    </source>
</evidence>
<sequence length="250" mass="26467">MPRPLRLGVNIDHVATVRNARGGRHPDPVRAAKLAAEAGADGITAHLREDRRHIIDSDIERLMAEIRLPLNLEMAATDEMLAIALRHRPHACCLVPEKRTEVTTEGGLDVAGQMETLKRTVGDLGAAGIRVSLFIDPEPAQLDAAKALGAPVVELHTGAYCDAPAGPERAAELERIVRAAAHAEAIGLECHAGHGLSYETVGAVAAIPTIVELNIGHFLIGEAIFVGLGNTLQRMRAVMKDARLASGGVS</sequence>
<dbReference type="EMBL" id="QOKV01000006">
    <property type="protein sequence ID" value="KAA0685748.1"/>
    <property type="molecule type" value="Genomic_DNA"/>
</dbReference>
<dbReference type="PANTHER" id="PTHR30456">
    <property type="entry name" value="PYRIDOXINE 5'-PHOSPHATE SYNTHASE"/>
    <property type="match status" value="1"/>
</dbReference>
<keyword evidence="1 4" id="KW-0963">Cytoplasm</keyword>
<dbReference type="NCBIfam" id="TIGR00559">
    <property type="entry name" value="pdxJ"/>
    <property type="match status" value="1"/>
</dbReference>
<dbReference type="HAMAP" id="MF_00279">
    <property type="entry name" value="PdxJ"/>
    <property type="match status" value="1"/>
</dbReference>
<feature type="binding site" evidence="4">
    <location>
        <position position="103"/>
    </location>
    <ligand>
        <name>1-deoxy-D-xylulose 5-phosphate</name>
        <dbReference type="ChEBI" id="CHEBI:57792"/>
    </ligand>
</feature>
<gene>
    <name evidence="4" type="primary">pdxJ</name>
    <name evidence="6" type="ORF">DS837_11870</name>
</gene>
<feature type="site" description="Transition state stabilizer" evidence="4">
    <location>
        <position position="154"/>
    </location>
</feature>
<comment type="subcellular location">
    <subcellularLocation>
        <location evidence="4">Cytoplasm</location>
    </subcellularLocation>
</comment>
<dbReference type="EC" id="2.6.99.2" evidence="4 5"/>
<comment type="similarity">
    <text evidence="4">Belongs to the PNP synthase family.</text>
</comment>
<evidence type="ECO:0000313" key="7">
    <source>
        <dbReference type="Proteomes" id="UP000476837"/>
    </source>
</evidence>
<feature type="active site" description="Proton acceptor" evidence="4">
    <location>
        <position position="46"/>
    </location>
</feature>
<dbReference type="Gene3D" id="3.20.20.70">
    <property type="entry name" value="Aldolase class I"/>
    <property type="match status" value="1"/>
</dbReference>
<dbReference type="InterPro" id="IPR013785">
    <property type="entry name" value="Aldolase_TIM"/>
</dbReference>
<feature type="binding site" evidence="4">
    <location>
        <begin position="12"/>
        <end position="13"/>
    </location>
    <ligand>
        <name>1-deoxy-D-xylulose 5-phosphate</name>
        <dbReference type="ChEBI" id="CHEBI:57792"/>
    </ligand>
</feature>
<accession>A0A6L3B0P0</accession>
<evidence type="ECO:0000256" key="1">
    <source>
        <dbReference type="ARBA" id="ARBA00022490"/>
    </source>
</evidence>
<feature type="binding site" evidence="4">
    <location>
        <begin position="216"/>
        <end position="217"/>
    </location>
    <ligand>
        <name>3-amino-2-oxopropyl phosphate</name>
        <dbReference type="ChEBI" id="CHEBI:57279"/>
    </ligand>
</feature>
<dbReference type="NCBIfam" id="NF003625">
    <property type="entry name" value="PRK05265.1-3"/>
    <property type="match status" value="1"/>
</dbReference>
<comment type="caution">
    <text evidence="6">The sequence shown here is derived from an EMBL/GenBank/DDBJ whole genome shotgun (WGS) entry which is preliminary data.</text>
</comment>
<feature type="binding site" evidence="4">
    <location>
        <position position="53"/>
    </location>
    <ligand>
        <name>1-deoxy-D-xylulose 5-phosphate</name>
        <dbReference type="ChEBI" id="CHEBI:57792"/>
    </ligand>
</feature>
<proteinExistence type="inferred from homology"/>
<feature type="binding site" evidence="4">
    <location>
        <position position="48"/>
    </location>
    <ligand>
        <name>1-deoxy-D-xylulose 5-phosphate</name>
        <dbReference type="ChEBI" id="CHEBI:57792"/>
    </ligand>
</feature>
<dbReference type="PANTHER" id="PTHR30456:SF0">
    <property type="entry name" value="PYRIDOXINE 5'-PHOSPHATE SYNTHASE"/>
    <property type="match status" value="1"/>
</dbReference>
<dbReference type="CDD" id="cd00003">
    <property type="entry name" value="PNPsynthase"/>
    <property type="match status" value="1"/>
</dbReference>